<feature type="chain" id="PRO_5015771780" evidence="1">
    <location>
        <begin position="21"/>
        <end position="144"/>
    </location>
</feature>
<organism evidence="2 3">
    <name type="scientific">Photobacterium leiognathi subsp. mandapamensis</name>
    <name type="common">Photobacterium mandapamensis</name>
    <dbReference type="NCBI Taxonomy" id="48408"/>
    <lineage>
        <taxon>Bacteria</taxon>
        <taxon>Pseudomonadati</taxon>
        <taxon>Pseudomonadota</taxon>
        <taxon>Gammaproteobacteria</taxon>
        <taxon>Vibrionales</taxon>
        <taxon>Vibrionaceae</taxon>
        <taxon>Photobacterium</taxon>
    </lineage>
</organism>
<protein>
    <submittedName>
        <fullName evidence="2">Uncharacterized protein</fullName>
    </submittedName>
</protein>
<name>A0A2T3KQ32_PHOLD</name>
<keyword evidence="1" id="KW-0732">Signal</keyword>
<dbReference type="Proteomes" id="UP000240530">
    <property type="component" value="Unassembled WGS sequence"/>
</dbReference>
<gene>
    <name evidence="2" type="ORF">C0W93_19675</name>
</gene>
<comment type="caution">
    <text evidence="2">The sequence shown here is derived from an EMBL/GenBank/DDBJ whole genome shotgun (WGS) entry which is preliminary data.</text>
</comment>
<reference evidence="2 3" key="1">
    <citation type="submission" date="2018-03" db="EMBL/GenBank/DDBJ databases">
        <title>Whole genome sequencing of Histamine producing bacteria.</title>
        <authorList>
            <person name="Butler K."/>
        </authorList>
    </citation>
    <scope>NUCLEOTIDE SEQUENCE [LARGE SCALE GENOMIC DNA]</scope>
    <source>
        <strain evidence="2 3">Res.4.1</strain>
    </source>
</reference>
<sequence length="144" mass="16278">MKKGYILALVLALPCSVAAAKENKVISYSSKSRVDQEHFFLIGTQEGSYSVKSWQFDMEKATWDGKGEPKLAIGKAIDKAYNYFNKTESELGVKEVEFRPAFSREGTIIWYYLVTLTTLPYKFNSDDFEIVVLLSGELLEPNGK</sequence>
<accession>A0A2T3KQ32</accession>
<proteinExistence type="predicted"/>
<evidence type="ECO:0000313" key="2">
    <source>
        <dbReference type="EMBL" id="PSV07547.1"/>
    </source>
</evidence>
<feature type="signal peptide" evidence="1">
    <location>
        <begin position="1"/>
        <end position="20"/>
    </location>
</feature>
<dbReference type="EMBL" id="PYNS01000033">
    <property type="protein sequence ID" value="PSV07547.1"/>
    <property type="molecule type" value="Genomic_DNA"/>
</dbReference>
<dbReference type="AlphaFoldDB" id="A0A2T3KQ32"/>
<evidence type="ECO:0000313" key="3">
    <source>
        <dbReference type="Proteomes" id="UP000240530"/>
    </source>
</evidence>
<evidence type="ECO:0000256" key="1">
    <source>
        <dbReference type="SAM" id="SignalP"/>
    </source>
</evidence>
<dbReference type="RefSeq" id="WP_107186114.1">
    <property type="nucleotide sequence ID" value="NZ_JAWQGC010000001.1"/>
</dbReference>